<reference evidence="1 2" key="1">
    <citation type="submission" date="2020-06" db="EMBL/GenBank/DDBJ databases">
        <title>REHAB project genomes.</title>
        <authorList>
            <person name="Shaw L.P."/>
        </authorList>
    </citation>
    <scope>NUCLEOTIDE SEQUENCE [LARGE SCALE GENOMIC DNA]</scope>
    <source>
        <strain evidence="1 2">RHBSTW-00604</strain>
    </source>
</reference>
<dbReference type="EMBL" id="JABXPT010000014">
    <property type="protein sequence ID" value="MBA7900578.1"/>
    <property type="molecule type" value="Genomic_DNA"/>
</dbReference>
<organism evidence="1 2">
    <name type="scientific">Escherichia marmotae</name>
    <dbReference type="NCBI Taxonomy" id="1499973"/>
    <lineage>
        <taxon>Bacteria</taxon>
        <taxon>Pseudomonadati</taxon>
        <taxon>Pseudomonadota</taxon>
        <taxon>Gammaproteobacteria</taxon>
        <taxon>Enterobacterales</taxon>
        <taxon>Enterobacteriaceae</taxon>
        <taxon>Escherichia</taxon>
    </lineage>
</organism>
<sequence>MKISVTERLSLGKELSELMSAQKSATAVQRVTIGVRIVEVMMKLGLGSSNNPAQQQEEEVQPAAQETPKIVADFLSGAFTKSSQMEFIDALRGISQYIGEFLTLDQAKEQTVNWVSANGYAA</sequence>
<accession>A0A7W3AND6</accession>
<protein>
    <submittedName>
        <fullName evidence="1">Uncharacterized protein</fullName>
    </submittedName>
</protein>
<name>A0A7W3AND6_9ESCH</name>
<proteinExistence type="predicted"/>
<gene>
    <name evidence="1" type="ORF">HV245_20905</name>
</gene>
<dbReference type="AlphaFoldDB" id="A0A7W3AND6"/>
<evidence type="ECO:0000313" key="1">
    <source>
        <dbReference type="EMBL" id="MBA7900578.1"/>
    </source>
</evidence>
<dbReference type="Proteomes" id="UP000518474">
    <property type="component" value="Unassembled WGS sequence"/>
</dbReference>
<dbReference type="RefSeq" id="WP_016262342.1">
    <property type="nucleotide sequence ID" value="NZ_CP056699.1"/>
</dbReference>
<evidence type="ECO:0000313" key="2">
    <source>
        <dbReference type="Proteomes" id="UP000518474"/>
    </source>
</evidence>
<comment type="caution">
    <text evidence="1">The sequence shown here is derived from an EMBL/GenBank/DDBJ whole genome shotgun (WGS) entry which is preliminary data.</text>
</comment>